<evidence type="ECO:0000313" key="1">
    <source>
        <dbReference type="EMBL" id="KII66476.1"/>
    </source>
</evidence>
<dbReference type="Proteomes" id="UP000031668">
    <property type="component" value="Unassembled WGS sequence"/>
</dbReference>
<dbReference type="EMBL" id="JWZT01003512">
    <property type="protein sequence ID" value="KII66476.1"/>
    <property type="molecule type" value="Genomic_DNA"/>
</dbReference>
<reference evidence="1 2" key="1">
    <citation type="journal article" date="2014" name="Genome Biol. Evol.">
        <title>The genome of the myxosporean Thelohanellus kitauei shows adaptations to nutrient acquisition within its fish host.</title>
        <authorList>
            <person name="Yang Y."/>
            <person name="Xiong J."/>
            <person name="Zhou Z."/>
            <person name="Huo F."/>
            <person name="Miao W."/>
            <person name="Ran C."/>
            <person name="Liu Y."/>
            <person name="Zhang J."/>
            <person name="Feng J."/>
            <person name="Wang M."/>
            <person name="Wang M."/>
            <person name="Wang L."/>
            <person name="Yao B."/>
        </authorList>
    </citation>
    <scope>NUCLEOTIDE SEQUENCE [LARGE SCALE GENOMIC DNA]</scope>
    <source>
        <strain evidence="1">Wuqing</strain>
    </source>
</reference>
<organism evidence="1 2">
    <name type="scientific">Thelohanellus kitauei</name>
    <name type="common">Myxosporean</name>
    <dbReference type="NCBI Taxonomy" id="669202"/>
    <lineage>
        <taxon>Eukaryota</taxon>
        <taxon>Metazoa</taxon>
        <taxon>Cnidaria</taxon>
        <taxon>Myxozoa</taxon>
        <taxon>Myxosporea</taxon>
        <taxon>Bivalvulida</taxon>
        <taxon>Platysporina</taxon>
        <taxon>Myxobolidae</taxon>
        <taxon>Thelohanellus</taxon>
    </lineage>
</organism>
<gene>
    <name evidence="1" type="ORF">RF11_15935</name>
</gene>
<proteinExistence type="predicted"/>
<sequence length="156" mass="18367">MATLVSLNNYYDLNLFIQLLKESICSKRLVYREKQSEFENIVKYIHRFGLCFDGNKCGHLTLLEQFLGSRLLKYRCIIHQEALYEKTLNLYHVMNIVLRCVSIIQNTTLNTRDIRQFLSNTNEIYHELLIHCEVRCLSKGKILYRICTLKPASISS</sequence>
<dbReference type="AlphaFoldDB" id="A0A0C2MH36"/>
<protein>
    <submittedName>
        <fullName evidence="1">Uncharacterized protein</fullName>
    </submittedName>
</protein>
<dbReference type="PANTHER" id="PTHR45913">
    <property type="entry name" value="EPM2A-INTERACTING PROTEIN 1"/>
    <property type="match status" value="1"/>
</dbReference>
<dbReference type="PANTHER" id="PTHR45913:SF5">
    <property type="entry name" value="GENERAL TRANSCRIPTION FACTOR II-I REPEAT DOMAIN-CONTAINING PROTEIN 2A-LIKE PROTEIN"/>
    <property type="match status" value="1"/>
</dbReference>
<evidence type="ECO:0000313" key="2">
    <source>
        <dbReference type="Proteomes" id="UP000031668"/>
    </source>
</evidence>
<name>A0A0C2MH36_THEKT</name>
<accession>A0A0C2MH36</accession>
<comment type="caution">
    <text evidence="1">The sequence shown here is derived from an EMBL/GenBank/DDBJ whole genome shotgun (WGS) entry which is preliminary data.</text>
</comment>
<keyword evidence="2" id="KW-1185">Reference proteome</keyword>